<accession>A0A9W9Z1E8</accession>
<reference evidence="1" key="1">
    <citation type="submission" date="2023-01" db="EMBL/GenBank/DDBJ databases">
        <title>Genome assembly of the deep-sea coral Lophelia pertusa.</title>
        <authorList>
            <person name="Herrera S."/>
            <person name="Cordes E."/>
        </authorList>
    </citation>
    <scope>NUCLEOTIDE SEQUENCE</scope>
    <source>
        <strain evidence="1">USNM1676648</strain>
        <tissue evidence="1">Polyp</tissue>
    </source>
</reference>
<organism evidence="1 2">
    <name type="scientific">Desmophyllum pertusum</name>
    <dbReference type="NCBI Taxonomy" id="174260"/>
    <lineage>
        <taxon>Eukaryota</taxon>
        <taxon>Metazoa</taxon>
        <taxon>Cnidaria</taxon>
        <taxon>Anthozoa</taxon>
        <taxon>Hexacorallia</taxon>
        <taxon>Scleractinia</taxon>
        <taxon>Caryophylliina</taxon>
        <taxon>Caryophylliidae</taxon>
        <taxon>Desmophyllum</taxon>
    </lineage>
</organism>
<comment type="caution">
    <text evidence="1">The sequence shown here is derived from an EMBL/GenBank/DDBJ whole genome shotgun (WGS) entry which is preliminary data.</text>
</comment>
<evidence type="ECO:0000313" key="2">
    <source>
        <dbReference type="Proteomes" id="UP001163046"/>
    </source>
</evidence>
<dbReference type="EMBL" id="MU826831">
    <property type="protein sequence ID" value="KAJ7373397.1"/>
    <property type="molecule type" value="Genomic_DNA"/>
</dbReference>
<dbReference type="AlphaFoldDB" id="A0A9W9Z1E8"/>
<protein>
    <submittedName>
        <fullName evidence="1">Uncharacterized protein</fullName>
    </submittedName>
</protein>
<name>A0A9W9Z1E8_9CNID</name>
<sequence>MHLIAQGKQRKHENEGVEKENVVFFVGQKFCSVRELETAKKIYEDRHFCELWKRDVRTLASAAKRVPKRVVSANPDIAYYSQKLSCKFGGKNCGNKREKETKDKIISTGYRGCNKAAGKPKASKTEN</sequence>
<proteinExistence type="predicted"/>
<keyword evidence="2" id="KW-1185">Reference proteome</keyword>
<evidence type="ECO:0000313" key="1">
    <source>
        <dbReference type="EMBL" id="KAJ7373397.1"/>
    </source>
</evidence>
<dbReference type="OrthoDB" id="6021772at2759"/>
<gene>
    <name evidence="1" type="ORF">OS493_012990</name>
</gene>
<dbReference type="Proteomes" id="UP001163046">
    <property type="component" value="Unassembled WGS sequence"/>
</dbReference>